<accession>A0ABY6HKY0</accession>
<sequence length="317" mass="36595">MVHLHQTKDIQKQYKKITARMIDLITKSNLLPWKQSWLDMDQPLNWATLRPYRSINAMMLTFTRRVKNYSTPFWVGYKQLQKLRGRVEKGEKGTPILIPQVYGPIPKKFQHEETTGIYNFIVRHVFNLDQCAIPERYHPKLLVKENFNPIEKAEAIIAGYKDSPQIHLSLFGALYNPGSDIIRIQAKDGFRPVEEYYGTLFHEMVHSTAHPTRLKRSMKSFVHRESYSREELIAEFGACFLAGEAHILPVVQKNSASYLQNWVKYLRNHEDELLKAAIQGARASNYILGKGRRGRKKSHEIGDLTISSGSLSKIGVM</sequence>
<feature type="domain" description="N-terminal" evidence="1">
    <location>
        <begin position="12"/>
        <end position="101"/>
    </location>
</feature>
<evidence type="ECO:0000313" key="4">
    <source>
        <dbReference type="Proteomes" id="UP001208689"/>
    </source>
</evidence>
<gene>
    <name evidence="3" type="ORF">NEF87_000453</name>
</gene>
<feature type="domain" description="Polyvalent protein metallopeptidase" evidence="2">
    <location>
        <begin position="152"/>
        <end position="278"/>
    </location>
</feature>
<reference evidence="3" key="1">
    <citation type="submission" date="2022-09" db="EMBL/GenBank/DDBJ databases">
        <title>Actin cytoskeleton and complex cell architecture in an #Asgard archaeon.</title>
        <authorList>
            <person name="Ponce Toledo R.I."/>
            <person name="Schleper C."/>
            <person name="Rodrigues Oliveira T."/>
            <person name="Wollweber F."/>
            <person name="Xu J."/>
            <person name="Rittmann S."/>
            <person name="Klingl A."/>
            <person name="Pilhofer M."/>
        </authorList>
    </citation>
    <scope>NUCLEOTIDE SEQUENCE</scope>
    <source>
        <strain evidence="3">B-35</strain>
    </source>
</reference>
<dbReference type="InterPro" id="IPR013610">
    <property type="entry name" value="ArdC_N"/>
</dbReference>
<keyword evidence="4" id="KW-1185">Reference proteome</keyword>
<dbReference type="Pfam" id="PF18818">
    <property type="entry name" value="MPTase-PolyVal"/>
    <property type="match status" value="1"/>
</dbReference>
<proteinExistence type="predicted"/>
<evidence type="ECO:0008006" key="5">
    <source>
        <dbReference type="Google" id="ProtNLM"/>
    </source>
</evidence>
<organism evidence="3 4">
    <name type="scientific">Candidatus Lokiarchaeum ossiferum</name>
    <dbReference type="NCBI Taxonomy" id="2951803"/>
    <lineage>
        <taxon>Archaea</taxon>
        <taxon>Promethearchaeati</taxon>
        <taxon>Promethearchaeota</taxon>
        <taxon>Promethearchaeia</taxon>
        <taxon>Promethearchaeales</taxon>
        <taxon>Promethearchaeaceae</taxon>
        <taxon>Candidatus Lokiarchaeum</taxon>
    </lineage>
</organism>
<dbReference type="Proteomes" id="UP001208689">
    <property type="component" value="Chromosome"/>
</dbReference>
<name>A0ABY6HKY0_9ARCH</name>
<evidence type="ECO:0000259" key="2">
    <source>
        <dbReference type="Pfam" id="PF18818"/>
    </source>
</evidence>
<evidence type="ECO:0000313" key="3">
    <source>
        <dbReference type="EMBL" id="UYP44168.1"/>
    </source>
</evidence>
<dbReference type="Pfam" id="PF08401">
    <property type="entry name" value="ArdcN"/>
    <property type="match status" value="1"/>
</dbReference>
<protein>
    <recommendedName>
        <fullName evidence="5">DUF1738 domain-containing protein</fullName>
    </recommendedName>
</protein>
<evidence type="ECO:0000259" key="1">
    <source>
        <dbReference type="Pfam" id="PF08401"/>
    </source>
</evidence>
<dbReference type="InterPro" id="IPR041459">
    <property type="entry name" value="MPTase-PolyVal"/>
</dbReference>
<dbReference type="EMBL" id="CP104013">
    <property type="protein sequence ID" value="UYP44168.1"/>
    <property type="molecule type" value="Genomic_DNA"/>
</dbReference>